<dbReference type="AlphaFoldDB" id="A0A0F9K228"/>
<accession>A0A0F9K228</accession>
<proteinExistence type="predicted"/>
<organism evidence="1">
    <name type="scientific">marine sediment metagenome</name>
    <dbReference type="NCBI Taxonomy" id="412755"/>
    <lineage>
        <taxon>unclassified sequences</taxon>
        <taxon>metagenomes</taxon>
        <taxon>ecological metagenomes</taxon>
    </lineage>
</organism>
<sequence>MDIKELVKWVARKLMSMGMCEIVNCTTECTRPCKAVNDEAKLILSHPNLALVIREGDEVPLGVETETHIVILLKEALKEANND</sequence>
<gene>
    <name evidence="1" type="ORF">LCGC14_1384130</name>
</gene>
<comment type="caution">
    <text evidence="1">The sequence shown here is derived from an EMBL/GenBank/DDBJ whole genome shotgun (WGS) entry which is preliminary data.</text>
</comment>
<evidence type="ECO:0000313" key="1">
    <source>
        <dbReference type="EMBL" id="KKM76053.1"/>
    </source>
</evidence>
<reference evidence="1" key="1">
    <citation type="journal article" date="2015" name="Nature">
        <title>Complex archaea that bridge the gap between prokaryotes and eukaryotes.</title>
        <authorList>
            <person name="Spang A."/>
            <person name="Saw J.H."/>
            <person name="Jorgensen S.L."/>
            <person name="Zaremba-Niedzwiedzka K."/>
            <person name="Martijn J."/>
            <person name="Lind A.E."/>
            <person name="van Eijk R."/>
            <person name="Schleper C."/>
            <person name="Guy L."/>
            <person name="Ettema T.J."/>
        </authorList>
    </citation>
    <scope>NUCLEOTIDE SEQUENCE</scope>
</reference>
<protein>
    <submittedName>
        <fullName evidence="1">Uncharacterized protein</fullName>
    </submittedName>
</protein>
<name>A0A0F9K228_9ZZZZ</name>
<dbReference type="EMBL" id="LAZR01008872">
    <property type="protein sequence ID" value="KKM76053.1"/>
    <property type="molecule type" value="Genomic_DNA"/>
</dbReference>